<dbReference type="EMBL" id="JAAOXG010000010">
    <property type="protein sequence ID" value="NNJ29387.1"/>
    <property type="molecule type" value="Genomic_DNA"/>
</dbReference>
<feature type="domain" description="Beta-galactosidase trimerisation" evidence="9">
    <location>
        <begin position="407"/>
        <end position="603"/>
    </location>
</feature>
<dbReference type="Gene3D" id="3.40.50.880">
    <property type="match status" value="1"/>
</dbReference>
<dbReference type="InterPro" id="IPR017853">
    <property type="entry name" value="GH"/>
</dbReference>
<dbReference type="EC" id="3.2.1.23" evidence="3"/>
<dbReference type="InterPro" id="IPR003476">
    <property type="entry name" value="Glyco_hydro_42"/>
</dbReference>
<keyword evidence="4" id="KW-0479">Metal-binding</keyword>
<dbReference type="PANTHER" id="PTHR36447">
    <property type="entry name" value="BETA-GALACTOSIDASE GANA"/>
    <property type="match status" value="1"/>
</dbReference>
<sequence>MKDNTGYQRKTLLFGTAYYPEYMPYDRVETDLSMMCEAGMNVVRIAESTWSTLEPTDGIYDFSYIDRVLKAAEKKGMEVIIGTPTYAIPSWLEKKDKNIMVKTKAGQAVYGRRQAMDIMNPAYRFYGERVIRKLLEHTAGHPCVTGFQIDNETKHYGNTSELVQTLFVEHLQQKFVTTDRLNETFGLAYWSNSIHDWNDFPDMNGCINAGLSCEFERFKRSLAAGFLIWQSEIVKEYKREDQFITHNFDFQWKKFGADIAQDGYSYGVQPDMNHYEAAAAAVTIAGTDIYHHTQDQLTGAEIAFGGDSIRSLKERNYLVLECQAQAFKYWTPYPGQLKLHAYSHLASGADGIMYWNWHSIHNGYETYWKGLLSHDLAVNPPYQEACEIGNQWKKMGNSLLNLRKDNKIALVVDNQSLQALEWFPIDRDLSYNDVVRWMYDSLYELNMECDVVDVNGLDPLKYQMIVTPALYSITEDKCKQLKTFVSNGGVLVSTFRSFVSNEYLSVYPDTQPHLLHECFKIHYNQFTEPGTAKIKGRPVQYFAELLETTGARVLASYEHKYWGKYGGITQADYEKGSTYYIGCYTDKDIVKEILKMAVKDAGLSDSIPDVCFPVIIRSGVNRDHKKLHYVLHYSEEETTIFCPYDRVKNILDGTSYKKGDRIPLKDWDAVILEEE</sequence>
<evidence type="ECO:0000313" key="11">
    <source>
        <dbReference type="Proteomes" id="UP000539052"/>
    </source>
</evidence>
<evidence type="ECO:0000259" key="8">
    <source>
        <dbReference type="Pfam" id="PF02449"/>
    </source>
</evidence>
<dbReference type="Pfam" id="PF08532">
    <property type="entry name" value="Glyco_hydro_42M"/>
    <property type="match status" value="1"/>
</dbReference>
<dbReference type="InterPro" id="IPR029062">
    <property type="entry name" value="Class_I_gatase-like"/>
</dbReference>
<dbReference type="SUPFAM" id="SSF51445">
    <property type="entry name" value="(Trans)glycosidases"/>
    <property type="match status" value="1"/>
</dbReference>
<evidence type="ECO:0000256" key="1">
    <source>
        <dbReference type="ARBA" id="ARBA00001412"/>
    </source>
</evidence>
<gene>
    <name evidence="10" type="ORF">G9470_06155</name>
</gene>
<dbReference type="PANTHER" id="PTHR36447:SF2">
    <property type="entry name" value="BETA-GALACTOSIDASE YESZ"/>
    <property type="match status" value="1"/>
</dbReference>
<dbReference type="Proteomes" id="UP000539052">
    <property type="component" value="Unassembled WGS sequence"/>
</dbReference>
<dbReference type="Gene3D" id="3.20.20.80">
    <property type="entry name" value="Glycosidases"/>
    <property type="match status" value="1"/>
</dbReference>
<dbReference type="RefSeq" id="WP_170820659.1">
    <property type="nucleotide sequence ID" value="NZ_JAAOXG010000010.1"/>
</dbReference>
<name>A0ABX1VR58_9FIRM</name>
<feature type="domain" description="Glycoside hydrolase family 42 N-terminal" evidence="8">
    <location>
        <begin position="18"/>
        <end position="394"/>
    </location>
</feature>
<proteinExistence type="inferred from homology"/>
<evidence type="ECO:0000256" key="5">
    <source>
        <dbReference type="ARBA" id="ARBA00022801"/>
    </source>
</evidence>
<keyword evidence="11" id="KW-1185">Reference proteome</keyword>
<comment type="catalytic activity">
    <reaction evidence="1">
        <text>Hydrolysis of terminal non-reducing beta-D-galactose residues in beta-D-galactosides.</text>
        <dbReference type="EC" id="3.2.1.23"/>
    </reaction>
</comment>
<reference evidence="10 11" key="1">
    <citation type="submission" date="2020-03" db="EMBL/GenBank/DDBJ databases">
        <title>Genome Sequence of industrial isolate, B5A.</title>
        <authorList>
            <person name="Sharma S."/>
            <person name="Patil P.B."/>
            <person name="Korpole S."/>
        </authorList>
    </citation>
    <scope>NUCLEOTIDE SEQUENCE [LARGE SCALE GENOMIC DNA]</scope>
    <source>
        <strain evidence="10 11">PI-S10-B5A</strain>
    </source>
</reference>
<accession>A0ABX1VR58</accession>
<evidence type="ECO:0000259" key="9">
    <source>
        <dbReference type="Pfam" id="PF08532"/>
    </source>
</evidence>
<evidence type="ECO:0000256" key="7">
    <source>
        <dbReference type="ARBA" id="ARBA00023295"/>
    </source>
</evidence>
<comment type="similarity">
    <text evidence="2">Belongs to the glycosyl hydrolase 42 family.</text>
</comment>
<keyword evidence="5" id="KW-0378">Hydrolase</keyword>
<keyword evidence="7" id="KW-0326">Glycosidase</keyword>
<evidence type="ECO:0000256" key="3">
    <source>
        <dbReference type="ARBA" id="ARBA00012756"/>
    </source>
</evidence>
<dbReference type="InterPro" id="IPR013529">
    <property type="entry name" value="Glyco_hydro_42_N"/>
</dbReference>
<comment type="caution">
    <text evidence="10">The sequence shown here is derived from an EMBL/GenBank/DDBJ whole genome shotgun (WGS) entry which is preliminary data.</text>
</comment>
<protein>
    <recommendedName>
        <fullName evidence="3">beta-galactosidase</fullName>
        <ecNumber evidence="3">3.2.1.23</ecNumber>
    </recommendedName>
</protein>
<dbReference type="Pfam" id="PF02449">
    <property type="entry name" value="Glyco_hydro_42"/>
    <property type="match status" value="1"/>
</dbReference>
<evidence type="ECO:0000256" key="6">
    <source>
        <dbReference type="ARBA" id="ARBA00022833"/>
    </source>
</evidence>
<dbReference type="CDD" id="cd03143">
    <property type="entry name" value="A4_beta-galactosidase_middle_domain"/>
    <property type="match status" value="1"/>
</dbReference>
<organism evidence="10 11">
    <name type="scientific">Lacrimispora defluvii</name>
    <dbReference type="NCBI Taxonomy" id="2719233"/>
    <lineage>
        <taxon>Bacteria</taxon>
        <taxon>Bacillati</taxon>
        <taxon>Bacillota</taxon>
        <taxon>Clostridia</taxon>
        <taxon>Lachnospirales</taxon>
        <taxon>Lachnospiraceae</taxon>
        <taxon>Lacrimispora</taxon>
    </lineage>
</organism>
<dbReference type="InterPro" id="IPR013738">
    <property type="entry name" value="Beta_galactosidase_Trimer"/>
</dbReference>
<evidence type="ECO:0000313" key="10">
    <source>
        <dbReference type="EMBL" id="NNJ29387.1"/>
    </source>
</evidence>
<keyword evidence="6" id="KW-0862">Zinc</keyword>
<evidence type="ECO:0000256" key="2">
    <source>
        <dbReference type="ARBA" id="ARBA00005940"/>
    </source>
</evidence>
<evidence type="ECO:0000256" key="4">
    <source>
        <dbReference type="ARBA" id="ARBA00022723"/>
    </source>
</evidence>
<dbReference type="SUPFAM" id="SSF52317">
    <property type="entry name" value="Class I glutamine amidotransferase-like"/>
    <property type="match status" value="1"/>
</dbReference>